<dbReference type="Pfam" id="PF10609">
    <property type="entry name" value="ParA"/>
    <property type="match status" value="1"/>
</dbReference>
<dbReference type="GO" id="GO:0046872">
    <property type="term" value="F:metal ion binding"/>
    <property type="evidence" value="ECO:0007669"/>
    <property type="project" value="UniProtKB-KW"/>
</dbReference>
<evidence type="ECO:0000313" key="8">
    <source>
        <dbReference type="Proteomes" id="UP000293296"/>
    </source>
</evidence>
<dbReference type="HAMAP" id="MF_02040">
    <property type="entry name" value="Mrp_NBP35"/>
    <property type="match status" value="1"/>
</dbReference>
<gene>
    <name evidence="7" type="ORF">C3Y92_04265</name>
</gene>
<evidence type="ECO:0000256" key="1">
    <source>
        <dbReference type="ARBA" id="ARBA00022723"/>
    </source>
</evidence>
<keyword evidence="5 6" id="KW-0411">Iron-sulfur</keyword>
<dbReference type="EMBL" id="CP026538">
    <property type="protein sequence ID" value="QAZ66496.1"/>
    <property type="molecule type" value="Genomic_DNA"/>
</dbReference>
<protein>
    <recommendedName>
        <fullName evidence="6">Iron-sulfur cluster carrier protein</fullName>
    </recommendedName>
</protein>
<dbReference type="CDD" id="cd02037">
    <property type="entry name" value="Mrp_NBP35"/>
    <property type="match status" value="1"/>
</dbReference>
<keyword evidence="4 6" id="KW-0408">Iron</keyword>
<proteinExistence type="inferred from homology"/>
<dbReference type="InterPro" id="IPR033756">
    <property type="entry name" value="YlxH/NBP35"/>
</dbReference>
<dbReference type="OrthoDB" id="9809679at2"/>
<dbReference type="PANTHER" id="PTHR23264">
    <property type="entry name" value="NUCLEOTIDE-BINDING PROTEIN NBP35 YEAST -RELATED"/>
    <property type="match status" value="1"/>
</dbReference>
<evidence type="ECO:0000256" key="6">
    <source>
        <dbReference type="HAMAP-Rule" id="MF_02040"/>
    </source>
</evidence>
<evidence type="ECO:0000313" key="7">
    <source>
        <dbReference type="EMBL" id="QAZ66496.1"/>
    </source>
</evidence>
<evidence type="ECO:0000256" key="5">
    <source>
        <dbReference type="ARBA" id="ARBA00023014"/>
    </source>
</evidence>
<keyword evidence="2 6" id="KW-0547">Nucleotide-binding</keyword>
<dbReference type="GO" id="GO:0005829">
    <property type="term" value="C:cytosol"/>
    <property type="evidence" value="ECO:0007669"/>
    <property type="project" value="TreeGrafter"/>
</dbReference>
<dbReference type="InterPro" id="IPR027417">
    <property type="entry name" value="P-loop_NTPase"/>
</dbReference>
<dbReference type="GO" id="GO:0016887">
    <property type="term" value="F:ATP hydrolysis activity"/>
    <property type="evidence" value="ECO:0007669"/>
    <property type="project" value="UniProtKB-UniRule"/>
</dbReference>
<organism evidence="7 8">
    <name type="scientific">Solidesulfovibrio carbinolicus</name>
    <dbReference type="NCBI Taxonomy" id="296842"/>
    <lineage>
        <taxon>Bacteria</taxon>
        <taxon>Pseudomonadati</taxon>
        <taxon>Thermodesulfobacteriota</taxon>
        <taxon>Desulfovibrionia</taxon>
        <taxon>Desulfovibrionales</taxon>
        <taxon>Desulfovibrionaceae</taxon>
        <taxon>Solidesulfovibrio</taxon>
    </lineage>
</organism>
<dbReference type="GO" id="GO:0051536">
    <property type="term" value="F:iron-sulfur cluster binding"/>
    <property type="evidence" value="ECO:0007669"/>
    <property type="project" value="UniProtKB-UniRule"/>
</dbReference>
<dbReference type="PANTHER" id="PTHR23264:SF19">
    <property type="entry name" value="CYTOSOLIC FE-S CLUSTER ASSEMBLY FACTOR NUBP2"/>
    <property type="match status" value="1"/>
</dbReference>
<keyword evidence="1 6" id="KW-0479">Metal-binding</keyword>
<feature type="binding site" evidence="6">
    <location>
        <begin position="34"/>
        <end position="41"/>
    </location>
    <ligand>
        <name>ATP</name>
        <dbReference type="ChEBI" id="CHEBI:30616"/>
    </ligand>
</feature>
<dbReference type="FunFam" id="3.40.50.300:FF:001119">
    <property type="entry name" value="Iron-sulfur cluster carrier protein"/>
    <property type="match status" value="1"/>
</dbReference>
<keyword evidence="6" id="KW-0378">Hydrolase</keyword>
<reference evidence="7 8" key="1">
    <citation type="submission" date="2018-02" db="EMBL/GenBank/DDBJ databases">
        <title>Genome sequence of Desulfovibrio carbinolicus DSM 3852.</title>
        <authorList>
            <person name="Wilbanks E."/>
            <person name="Skennerton C.T."/>
            <person name="Orphan V.J."/>
        </authorList>
    </citation>
    <scope>NUCLEOTIDE SEQUENCE [LARGE SCALE GENOMIC DNA]</scope>
    <source>
        <strain evidence="7 8">DSM 3852</strain>
    </source>
</reference>
<evidence type="ECO:0000256" key="3">
    <source>
        <dbReference type="ARBA" id="ARBA00022840"/>
    </source>
</evidence>
<dbReference type="AlphaFoldDB" id="A0A4P6HIV9"/>
<dbReference type="InterPro" id="IPR019591">
    <property type="entry name" value="Mrp/NBP35_ATP-bd"/>
</dbReference>
<dbReference type="GO" id="GO:0140663">
    <property type="term" value="F:ATP-dependent FeS chaperone activity"/>
    <property type="evidence" value="ECO:0007669"/>
    <property type="project" value="InterPro"/>
</dbReference>
<evidence type="ECO:0000256" key="2">
    <source>
        <dbReference type="ARBA" id="ARBA00022741"/>
    </source>
</evidence>
<dbReference type="GO" id="GO:0016226">
    <property type="term" value="P:iron-sulfur cluster assembly"/>
    <property type="evidence" value="ECO:0007669"/>
    <property type="project" value="InterPro"/>
</dbReference>
<comment type="similarity">
    <text evidence="6">Belongs to the Mrp/NBP35 ATP-binding proteins family.</text>
</comment>
<dbReference type="SUPFAM" id="SSF52540">
    <property type="entry name" value="P-loop containing nucleoside triphosphate hydrolases"/>
    <property type="match status" value="1"/>
</dbReference>
<name>A0A4P6HIV9_9BACT</name>
<dbReference type="Proteomes" id="UP000293296">
    <property type="component" value="Chromosome"/>
</dbReference>
<comment type="subunit">
    <text evidence="6">Homodimer.</text>
</comment>
<dbReference type="Gene3D" id="3.40.50.300">
    <property type="entry name" value="P-loop containing nucleotide triphosphate hydrolases"/>
    <property type="match status" value="1"/>
</dbReference>
<evidence type="ECO:0000256" key="4">
    <source>
        <dbReference type="ARBA" id="ARBA00023004"/>
    </source>
</evidence>
<accession>A0A4P6HIV9</accession>
<keyword evidence="8" id="KW-1185">Reference proteome</keyword>
<dbReference type="RefSeq" id="WP_129349815.1">
    <property type="nucleotide sequence ID" value="NZ_CP026538.1"/>
</dbReference>
<dbReference type="KEGG" id="dcb:C3Y92_04265"/>
<keyword evidence="3 6" id="KW-0067">ATP-binding</keyword>
<sequence length="292" mass="30103">MNEQGLRDLNEEIGGKPKATGLDQVRSVIVVLSGKGGVGKSTVAANLAAGLAMEGLRTGLLDVDVHGPSIPRLLKLTGFKPGMSARGMLPVEWHWNLGVMSIGLLLPSRDDAVIWRGPAKAGVIAQLAEQVDWGTRDVLVVDCPPGTGDEPLSVLQIFGQKALGLIVTSPQDVAVDDVRRSITFCRQLGNPILGIVENLSGFVCPDCGATHHIFSTGGGERLAEEAGVPFLGRLPIDPEVARSGDDGDVYLAVAGQGPAAAAFKPILAAAVQAVGPAAAPQAKDAQEAAHAG</sequence>
<comment type="function">
    <text evidence="6">Binds and transfers iron-sulfur (Fe-S) clusters to target apoproteins. Can hydrolyze ATP.</text>
</comment>
<dbReference type="GO" id="GO:0005524">
    <property type="term" value="F:ATP binding"/>
    <property type="evidence" value="ECO:0007669"/>
    <property type="project" value="UniProtKB-UniRule"/>
</dbReference>